<reference evidence="1" key="2">
    <citation type="journal article" date="2021" name="Syst. Appl. Microbiol.">
        <title>Roseomonas hellenica sp. nov., isolated from roots of wild-growing Alkanna tinctoria.</title>
        <authorList>
            <person name="Rat A."/>
            <person name="Naranjo H.D."/>
            <person name="Lebbe L."/>
            <person name="Cnockaert M."/>
            <person name="Krigas N."/>
            <person name="Grigoriadou K."/>
            <person name="Maloupa E."/>
            <person name="Willems A."/>
        </authorList>
    </citation>
    <scope>NUCLEOTIDE SEQUENCE</scope>
    <source>
        <strain evidence="1">LMG 31231</strain>
    </source>
</reference>
<name>A0A9X9X1G5_9PROT</name>
<keyword evidence="2" id="KW-1185">Reference proteome</keyword>
<dbReference type="Gene3D" id="3.30.420.40">
    <property type="match status" value="1"/>
</dbReference>
<proteinExistence type="predicted"/>
<dbReference type="Proteomes" id="UP001138751">
    <property type="component" value="Unassembled WGS sequence"/>
</dbReference>
<dbReference type="InterPro" id="IPR043129">
    <property type="entry name" value="ATPase_NBD"/>
</dbReference>
<reference evidence="1" key="1">
    <citation type="submission" date="2020-01" db="EMBL/GenBank/DDBJ databases">
        <authorList>
            <person name="Rat A."/>
        </authorList>
    </citation>
    <scope>NUCLEOTIDE SEQUENCE</scope>
    <source>
        <strain evidence="1">LMG 31231</strain>
    </source>
</reference>
<evidence type="ECO:0000313" key="1">
    <source>
        <dbReference type="EMBL" id="MBR0673244.1"/>
    </source>
</evidence>
<protein>
    <submittedName>
        <fullName evidence="1">tRNA (Adenosine(37)-N6)-threonylcarbamoyltransferase complex dimerization subunit type 1 TsaB</fullName>
    </submittedName>
</protein>
<dbReference type="EMBL" id="JAAEDM010000063">
    <property type="protein sequence ID" value="MBR0673244.1"/>
    <property type="molecule type" value="Genomic_DNA"/>
</dbReference>
<gene>
    <name evidence="1" type="ORF">GXW76_18865</name>
</gene>
<organism evidence="1 2">
    <name type="scientific">Neoroseomonas soli</name>
    <dbReference type="NCBI Taxonomy" id="1081025"/>
    <lineage>
        <taxon>Bacteria</taxon>
        <taxon>Pseudomonadati</taxon>
        <taxon>Pseudomonadota</taxon>
        <taxon>Alphaproteobacteria</taxon>
        <taxon>Acetobacterales</taxon>
        <taxon>Acetobacteraceae</taxon>
        <taxon>Neoroseomonas</taxon>
    </lineage>
</organism>
<dbReference type="AlphaFoldDB" id="A0A9X9X1G5"/>
<evidence type="ECO:0000313" key="2">
    <source>
        <dbReference type="Proteomes" id="UP001138751"/>
    </source>
</evidence>
<accession>A0A9X9X1G5</accession>
<comment type="caution">
    <text evidence="1">The sequence shown here is derived from an EMBL/GenBank/DDBJ whole genome shotgun (WGS) entry which is preliminary data.</text>
</comment>
<sequence>MKILAIEGALARCSAAVLADGRVVAAEEAEAPRGHPSLLPPMAAAVLARAGLA</sequence>
<dbReference type="SUPFAM" id="SSF53067">
    <property type="entry name" value="Actin-like ATPase domain"/>
    <property type="match status" value="1"/>
</dbReference>
<feature type="non-terminal residue" evidence="1">
    <location>
        <position position="53"/>
    </location>
</feature>